<evidence type="ECO:0000256" key="5">
    <source>
        <dbReference type="ARBA" id="ARBA00025429"/>
    </source>
</evidence>
<evidence type="ECO:0000313" key="10">
    <source>
        <dbReference type="EMBL" id="AOC83881.1"/>
    </source>
</evidence>
<dbReference type="EMBL" id="KT428982">
    <property type="protein sequence ID" value="AOC83881.1"/>
    <property type="molecule type" value="mRNA"/>
</dbReference>
<dbReference type="Pfam" id="PF02431">
    <property type="entry name" value="Chalcone"/>
    <property type="match status" value="1"/>
</dbReference>
<dbReference type="UniPathway" id="UPA00154"/>
<sequence>MGSTHPEVTAPTGQSQEAEFPKVETGSASAEAEAQGKTLVNGLHSKVEITDAPEVTVVEGVQVTSTILVPGSDNELSLVGAGVRGVRLPHGVELKVTVLGIYTDLEILNHLSKYNGLSAEELLTDDQFLLAFLEAPVDKLARVTMLLPLTGEDYAGKSGDTTEMSLKEVNKWGEAEELALKEYREFFKQKTCPPGSTIFFAVTKTGLEISQSFDSSIPKKAEYVVKNPVFGAGLVGTMLSVKGVSPHTRAKFGENMSTLLKNKIKDSSEVVANGAF</sequence>
<dbReference type="InterPro" id="IPR044164">
    <property type="entry name" value="CFI"/>
</dbReference>
<evidence type="ECO:0000256" key="3">
    <source>
        <dbReference type="ARBA" id="ARBA00023235"/>
    </source>
</evidence>
<evidence type="ECO:0000259" key="9">
    <source>
        <dbReference type="Pfam" id="PF02431"/>
    </source>
</evidence>
<dbReference type="InterPro" id="IPR016089">
    <property type="entry name" value="Chalcone_isomerase_bundle_sf"/>
</dbReference>
<dbReference type="Gene3D" id="3.50.70.10">
    <property type="match status" value="1"/>
</dbReference>
<feature type="domain" description="Chalcone isomerase" evidence="9">
    <location>
        <begin position="58"/>
        <end position="259"/>
    </location>
</feature>
<dbReference type="SUPFAM" id="SSF54626">
    <property type="entry name" value="Chalcone isomerase"/>
    <property type="match status" value="1"/>
</dbReference>
<evidence type="ECO:0000256" key="8">
    <source>
        <dbReference type="SAM" id="MobiDB-lite"/>
    </source>
</evidence>
<comment type="catalytic activity">
    <reaction evidence="6">
        <text>a chalcone = a flavanone.</text>
        <dbReference type="EC" id="5.5.1.6"/>
    </reaction>
</comment>
<evidence type="ECO:0000256" key="6">
    <source>
        <dbReference type="ARBA" id="ARBA00034056"/>
    </source>
</evidence>
<dbReference type="InterPro" id="IPR036298">
    <property type="entry name" value="Chalcone_isomerase_sf"/>
</dbReference>
<keyword evidence="3 10" id="KW-0413">Isomerase</keyword>
<dbReference type="GO" id="GO:0009813">
    <property type="term" value="P:flavonoid biosynthetic process"/>
    <property type="evidence" value="ECO:0007669"/>
    <property type="project" value="UniProtKB-UniPathway"/>
</dbReference>
<dbReference type="PANTHER" id="PTHR28039:SF8">
    <property type="entry name" value="CHALCONE--FLAVANONE ISOMERASE 1-RELATED"/>
    <property type="match status" value="1"/>
</dbReference>
<comment type="function">
    <text evidence="5">Catalyzes the intramolecular cyclization of bicyclic chalcones into tricyclic (S)-flavanones. Responsible for the isomerization of 4,2',4',6'-tetrahydroxychalcone (also termed chalcone) into naringenin.</text>
</comment>
<dbReference type="InterPro" id="IPR016088">
    <property type="entry name" value="Chalcone_isomerase_3-sand"/>
</dbReference>
<proteinExistence type="evidence at transcript level"/>
<dbReference type="AlphaFoldDB" id="A0A1B2TS10"/>
<evidence type="ECO:0000256" key="1">
    <source>
        <dbReference type="ARBA" id="ARBA00004966"/>
    </source>
</evidence>
<reference evidence="10" key="1">
    <citation type="submission" date="2015-08" db="EMBL/GenBank/DDBJ databases">
        <title>The phylogeny and functional characterization of the liverwort chalcone.</title>
        <authorList>
            <person name="Han X."/>
        </authorList>
    </citation>
    <scope>NUCLEOTIDE SEQUENCE</scope>
</reference>
<keyword evidence="4" id="KW-0284">Flavonoid biosynthesis</keyword>
<comment type="pathway">
    <text evidence="1">Secondary metabolite biosynthesis; flavonoid biosynthesis.</text>
</comment>
<dbReference type="PANTHER" id="PTHR28039">
    <property type="entry name" value="CHALCONE--FLAVONONE ISOMERASE 1-RELATED"/>
    <property type="match status" value="1"/>
</dbReference>
<evidence type="ECO:0000256" key="4">
    <source>
        <dbReference type="ARBA" id="ARBA00023241"/>
    </source>
</evidence>
<dbReference type="InterPro" id="IPR016087">
    <property type="entry name" value="Chalcone_isomerase"/>
</dbReference>
<name>A0A1B2TS10_MARPA</name>
<dbReference type="Gene3D" id="1.10.890.20">
    <property type="match status" value="1"/>
</dbReference>
<evidence type="ECO:0000256" key="7">
    <source>
        <dbReference type="RuleBase" id="RU361158"/>
    </source>
</evidence>
<accession>A0A1B2TS10</accession>
<protein>
    <recommendedName>
        <fullName evidence="7">Chalcone-flavonone isomerase family protein</fullName>
    </recommendedName>
</protein>
<evidence type="ECO:0000256" key="2">
    <source>
        <dbReference type="ARBA" id="ARBA00007166"/>
    </source>
</evidence>
<organism evidence="10">
    <name type="scientific">Marchantia paleacea</name>
    <name type="common">Liverwort</name>
    <dbReference type="NCBI Taxonomy" id="56867"/>
    <lineage>
        <taxon>Eukaryota</taxon>
        <taxon>Viridiplantae</taxon>
        <taxon>Streptophyta</taxon>
        <taxon>Embryophyta</taxon>
        <taxon>Marchantiophyta</taxon>
        <taxon>Marchantiopsida</taxon>
        <taxon>Marchantiidae</taxon>
        <taxon>Marchantiales</taxon>
        <taxon>Marchantiaceae</taxon>
        <taxon>Marchantia</taxon>
    </lineage>
</organism>
<dbReference type="GO" id="GO:0045430">
    <property type="term" value="F:chalcone isomerase activity"/>
    <property type="evidence" value="ECO:0007669"/>
    <property type="project" value="UniProtKB-EC"/>
</dbReference>
<feature type="region of interest" description="Disordered" evidence="8">
    <location>
        <begin position="1"/>
        <end position="34"/>
    </location>
</feature>
<feature type="non-terminal residue" evidence="10">
    <location>
        <position position="1"/>
    </location>
</feature>
<comment type="similarity">
    <text evidence="2 7">Belongs to the chalcone isomerase family.</text>
</comment>